<protein>
    <recommendedName>
        <fullName evidence="3">Saposin B-type domain-containing protein</fullName>
    </recommendedName>
</protein>
<keyword evidence="5" id="KW-1185">Reference proteome</keyword>
<name>A0ABD1KHV8_9TELE</name>
<feature type="signal peptide" evidence="2">
    <location>
        <begin position="1"/>
        <end position="18"/>
    </location>
</feature>
<evidence type="ECO:0000256" key="2">
    <source>
        <dbReference type="SAM" id="SignalP"/>
    </source>
</evidence>
<dbReference type="PANTHER" id="PTHR15541:SF2">
    <property type="entry name" value="GRANULYSIN"/>
    <property type="match status" value="1"/>
</dbReference>
<evidence type="ECO:0000313" key="4">
    <source>
        <dbReference type="EMBL" id="KAL2098804.1"/>
    </source>
</evidence>
<dbReference type="InterPro" id="IPR038847">
    <property type="entry name" value="Granulysin-like"/>
</dbReference>
<proteinExistence type="predicted"/>
<dbReference type="SUPFAM" id="SSF47862">
    <property type="entry name" value="Saposin"/>
    <property type="match status" value="1"/>
</dbReference>
<evidence type="ECO:0000259" key="3">
    <source>
        <dbReference type="PROSITE" id="PS50015"/>
    </source>
</evidence>
<evidence type="ECO:0000256" key="1">
    <source>
        <dbReference type="ARBA" id="ARBA00023157"/>
    </source>
</evidence>
<evidence type="ECO:0000313" key="5">
    <source>
        <dbReference type="Proteomes" id="UP001591681"/>
    </source>
</evidence>
<dbReference type="PANTHER" id="PTHR15541">
    <property type="entry name" value="GRANULYSIN RELATED"/>
    <property type="match status" value="1"/>
</dbReference>
<keyword evidence="2" id="KW-0732">Signal</keyword>
<organism evidence="4 5">
    <name type="scientific">Coilia grayii</name>
    <name type="common">Gray's grenadier anchovy</name>
    <dbReference type="NCBI Taxonomy" id="363190"/>
    <lineage>
        <taxon>Eukaryota</taxon>
        <taxon>Metazoa</taxon>
        <taxon>Chordata</taxon>
        <taxon>Craniata</taxon>
        <taxon>Vertebrata</taxon>
        <taxon>Euteleostomi</taxon>
        <taxon>Actinopterygii</taxon>
        <taxon>Neopterygii</taxon>
        <taxon>Teleostei</taxon>
        <taxon>Clupei</taxon>
        <taxon>Clupeiformes</taxon>
        <taxon>Clupeoidei</taxon>
        <taxon>Engraulidae</taxon>
        <taxon>Coilinae</taxon>
        <taxon>Coilia</taxon>
    </lineage>
</organism>
<comment type="caution">
    <text evidence="4">The sequence shown here is derived from an EMBL/GenBank/DDBJ whole genome shotgun (WGS) entry which is preliminary data.</text>
</comment>
<dbReference type="PROSITE" id="PS50015">
    <property type="entry name" value="SAP_B"/>
    <property type="match status" value="1"/>
</dbReference>
<gene>
    <name evidence="4" type="ORF">ACEWY4_005284</name>
</gene>
<accession>A0ABD1KHV8</accession>
<keyword evidence="1" id="KW-1015">Disulfide bond</keyword>
<sequence>MKIVSVILVFILICSGFAYDWGGSDYEEDSLEMGDAGVVAKVPGMCWACKWLLNKVKKSISADSTKDEIQGKLRAGCEQIGFLRSMCKGFVKKYVSVLVEELSTTDDVRTICVSLKACKPKELIYL</sequence>
<dbReference type="Proteomes" id="UP001591681">
    <property type="component" value="Unassembled WGS sequence"/>
</dbReference>
<feature type="domain" description="Saposin B-type" evidence="3">
    <location>
        <begin position="42"/>
        <end position="122"/>
    </location>
</feature>
<dbReference type="AlphaFoldDB" id="A0ABD1KHV8"/>
<dbReference type="InterPro" id="IPR008139">
    <property type="entry name" value="SaposinB_dom"/>
</dbReference>
<feature type="chain" id="PRO_5044875360" description="Saposin B-type domain-containing protein" evidence="2">
    <location>
        <begin position="19"/>
        <end position="126"/>
    </location>
</feature>
<dbReference type="EMBL" id="JBHFQA010000005">
    <property type="protein sequence ID" value="KAL2098804.1"/>
    <property type="molecule type" value="Genomic_DNA"/>
</dbReference>
<dbReference type="InterPro" id="IPR011001">
    <property type="entry name" value="Saposin-like"/>
</dbReference>
<dbReference type="Gene3D" id="1.10.225.10">
    <property type="entry name" value="Saposin-like"/>
    <property type="match status" value="1"/>
</dbReference>
<reference evidence="4 5" key="1">
    <citation type="submission" date="2024-09" db="EMBL/GenBank/DDBJ databases">
        <title>A chromosome-level genome assembly of Gray's grenadier anchovy, Coilia grayii.</title>
        <authorList>
            <person name="Fu Z."/>
        </authorList>
    </citation>
    <scope>NUCLEOTIDE SEQUENCE [LARGE SCALE GENOMIC DNA]</scope>
    <source>
        <strain evidence="4">G4</strain>
        <tissue evidence="4">Muscle</tissue>
    </source>
</reference>
<dbReference type="SMART" id="SM00741">
    <property type="entry name" value="SapB"/>
    <property type="match status" value="1"/>
</dbReference>